<reference evidence="2" key="1">
    <citation type="submission" date="2014-09" db="EMBL/GenBank/DDBJ databases">
        <title>Genome sequence of the luminous mushroom Mycena chlorophos for searching fungal bioluminescence genes.</title>
        <authorList>
            <person name="Tanaka Y."/>
            <person name="Kasuga D."/>
            <person name="Oba Y."/>
            <person name="Hase S."/>
            <person name="Sato K."/>
            <person name="Oba Y."/>
            <person name="Sakakibara Y."/>
        </authorList>
    </citation>
    <scope>NUCLEOTIDE SEQUENCE</scope>
</reference>
<proteinExistence type="predicted"/>
<feature type="chain" id="PRO_5047478067" evidence="1">
    <location>
        <begin position="21"/>
        <end position="313"/>
    </location>
</feature>
<keyword evidence="3" id="KW-1185">Reference proteome</keyword>
<evidence type="ECO:0000313" key="2">
    <source>
        <dbReference type="EMBL" id="GAT55780.1"/>
    </source>
</evidence>
<organism evidence="2 3">
    <name type="scientific">Mycena chlorophos</name>
    <name type="common">Agaric fungus</name>
    <name type="synonym">Agaricus chlorophos</name>
    <dbReference type="NCBI Taxonomy" id="658473"/>
    <lineage>
        <taxon>Eukaryota</taxon>
        <taxon>Fungi</taxon>
        <taxon>Dikarya</taxon>
        <taxon>Basidiomycota</taxon>
        <taxon>Agaricomycotina</taxon>
        <taxon>Agaricomycetes</taxon>
        <taxon>Agaricomycetidae</taxon>
        <taxon>Agaricales</taxon>
        <taxon>Marasmiineae</taxon>
        <taxon>Mycenaceae</taxon>
        <taxon>Mycena</taxon>
    </lineage>
</organism>
<keyword evidence="1" id="KW-0732">Signal</keyword>
<accession>A0ABQ0LXJ2</accession>
<sequence>MRSSFWTALFASLLASRAAGLAPAGKTSGGNTFYFAPSGSRVQQNGVNFELFALNGTLLHTFENVLSSNTKSTDSPKRRQNLDATQASATVNATAANFIDAFNASFVVPPNPTNFESQILFFGAGLDYHDPTTGEAVASLRAALQYGASFVSGGSFWSWALQLVLSPGPNADFVQFTPVGDNSTTYDVLEVGQRLDSFIVYDPVYTQEHPGYYWYNAGFAGIAGNGIPDDLYLEVGWETPPTVVKVSLEEEGVAQASDYPTGSLVFENITLSMTSEPPAVSWTTSVDSATDVQVKVDVDGAQNAQIELVFPDS</sequence>
<protein>
    <submittedName>
        <fullName evidence="2">Uncharacterized protein</fullName>
    </submittedName>
</protein>
<dbReference type="Proteomes" id="UP000815677">
    <property type="component" value="Unassembled WGS sequence"/>
</dbReference>
<name>A0ABQ0LXJ2_MYCCL</name>
<evidence type="ECO:0000313" key="3">
    <source>
        <dbReference type="Proteomes" id="UP000815677"/>
    </source>
</evidence>
<feature type="signal peptide" evidence="1">
    <location>
        <begin position="1"/>
        <end position="20"/>
    </location>
</feature>
<gene>
    <name evidence="2" type="ORF">MCHLO_12509</name>
</gene>
<evidence type="ECO:0000256" key="1">
    <source>
        <dbReference type="SAM" id="SignalP"/>
    </source>
</evidence>
<dbReference type="EMBL" id="DF849135">
    <property type="protein sequence ID" value="GAT55780.1"/>
    <property type="molecule type" value="Genomic_DNA"/>
</dbReference>